<dbReference type="Pfam" id="PF01391">
    <property type="entry name" value="Collagen"/>
    <property type="match status" value="1"/>
</dbReference>
<feature type="region of interest" description="Disordered" evidence="1">
    <location>
        <begin position="1"/>
        <end position="105"/>
    </location>
</feature>
<feature type="compositionally biased region" description="Basic and acidic residues" evidence="1">
    <location>
        <begin position="12"/>
        <end position="21"/>
    </location>
</feature>
<feature type="compositionally biased region" description="Low complexity" evidence="1">
    <location>
        <begin position="24"/>
        <end position="46"/>
    </location>
</feature>
<proteinExistence type="predicted"/>
<feature type="compositionally biased region" description="Low complexity" evidence="1">
    <location>
        <begin position="63"/>
        <end position="85"/>
    </location>
</feature>
<dbReference type="RefSeq" id="WP_051456070.1">
    <property type="nucleotide sequence ID" value="NZ_ARZX01000009.1"/>
</dbReference>
<dbReference type="InterPro" id="IPR008160">
    <property type="entry name" value="Collagen"/>
</dbReference>
<feature type="non-terminal residue" evidence="2">
    <location>
        <position position="1"/>
    </location>
</feature>
<gene>
    <name evidence="2" type="ORF">KLA_08380</name>
</gene>
<name>A0ABN0RP60_9FLAO</name>
<keyword evidence="3" id="KW-1185">Reference proteome</keyword>
<evidence type="ECO:0000256" key="1">
    <source>
        <dbReference type="SAM" id="MobiDB-lite"/>
    </source>
</evidence>
<feature type="compositionally biased region" description="Polar residues" evidence="1">
    <location>
        <begin position="88"/>
        <end position="97"/>
    </location>
</feature>
<organism evidence="2 3">
    <name type="scientific">Cellulophaga geojensis KL-A</name>
    <dbReference type="NCBI Taxonomy" id="1328323"/>
    <lineage>
        <taxon>Bacteria</taxon>
        <taxon>Pseudomonadati</taxon>
        <taxon>Bacteroidota</taxon>
        <taxon>Flavobacteriia</taxon>
        <taxon>Flavobacteriales</taxon>
        <taxon>Flavobacteriaceae</taxon>
        <taxon>Cellulophaga</taxon>
    </lineage>
</organism>
<accession>A0ABN0RP60</accession>
<keyword evidence="2" id="KW-0176">Collagen</keyword>
<dbReference type="EMBL" id="ARZX01000009">
    <property type="protein sequence ID" value="EWH13565.1"/>
    <property type="molecule type" value="Genomic_DNA"/>
</dbReference>
<evidence type="ECO:0000313" key="3">
    <source>
        <dbReference type="Proteomes" id="UP000019275"/>
    </source>
</evidence>
<dbReference type="Proteomes" id="UP000019275">
    <property type="component" value="Unassembled WGS sequence"/>
</dbReference>
<evidence type="ECO:0000313" key="2">
    <source>
        <dbReference type="EMBL" id="EWH13565.1"/>
    </source>
</evidence>
<sequence>TGATGAQGPQGEKGDKGDQGERGAIGATGAQGPQGPQGQPGQNGQDGQKGDKGDKGDQGERGATGATGAQGPQGPAGQKGDPGDPASDDQTLSTNGNAGYVAISGGNNVTINVDDADSVIGNEYNTNFRVVGTNLRLTDGGGNFNVPLSDLGSDDQYDDEVELRTPIDVDEGGEASPTAETNVQEVIQAIAPITSKAARIFYPPSVEVDVATNGTKTLDLYDEYIKQYGTPTIGSAGAPSALPTYTRTELYYYVTYADPTVFNTATMSINANGVLTYTVTNQPTDYNTLINVVFVVK</sequence>
<dbReference type="PANTHER" id="PTHR24637">
    <property type="entry name" value="COLLAGEN"/>
    <property type="match status" value="1"/>
</dbReference>
<protein>
    <submittedName>
        <fullName evidence="2">Collagen triple helix repeat-containing protein</fullName>
    </submittedName>
</protein>
<feature type="compositionally biased region" description="Basic and acidic residues" evidence="1">
    <location>
        <begin position="48"/>
        <end position="60"/>
    </location>
</feature>
<comment type="caution">
    <text evidence="2">The sequence shown here is derived from an EMBL/GenBank/DDBJ whole genome shotgun (WGS) entry which is preliminary data.</text>
</comment>
<reference evidence="2 3" key="1">
    <citation type="journal article" date="2014" name="Genome Announc.">
        <title>Draft Genome Sequence of the Carrageenan-Degrading Bacterium Cellulophaga sp. Strain KL-A, Isolated from Decaying Marine Algae.</title>
        <authorList>
            <person name="Shan D."/>
            <person name="Ying J."/>
            <person name="Li X."/>
            <person name="Gao Z."/>
            <person name="Wei G."/>
            <person name="Shao Z."/>
        </authorList>
    </citation>
    <scope>NUCLEOTIDE SEQUENCE [LARGE SCALE GENOMIC DNA]</scope>
    <source>
        <strain evidence="2 3">KL-A</strain>
    </source>
</reference>